<dbReference type="RefSeq" id="WP_182499552.1">
    <property type="nucleotide sequence ID" value="NZ_BMKM01000010.1"/>
</dbReference>
<dbReference type="PIRSF" id="PIRSF029038">
    <property type="entry name" value="Mtase_YbiN_prd"/>
    <property type="match status" value="1"/>
</dbReference>
<dbReference type="PANTHER" id="PTHR13393">
    <property type="entry name" value="SAM-DEPENDENT METHYLTRANSFERASE"/>
    <property type="match status" value="1"/>
</dbReference>
<dbReference type="NCBIfam" id="NF008725">
    <property type="entry name" value="PRK11727.1"/>
    <property type="match status" value="1"/>
</dbReference>
<evidence type="ECO:0000256" key="4">
    <source>
        <dbReference type="ARBA" id="ARBA00022679"/>
    </source>
</evidence>
<dbReference type="InterPro" id="IPR029063">
    <property type="entry name" value="SAM-dependent_MTases_sf"/>
</dbReference>
<keyword evidence="3 6" id="KW-0489">Methyltransferase</keyword>
<gene>
    <name evidence="6" type="primary">rlmF</name>
    <name evidence="6" type="ORF">GCM10011516_30090</name>
</gene>
<dbReference type="Proteomes" id="UP000614460">
    <property type="component" value="Unassembled WGS sequence"/>
</dbReference>
<dbReference type="SUPFAM" id="SSF53335">
    <property type="entry name" value="S-adenosyl-L-methionine-dependent methyltransferases"/>
    <property type="match status" value="1"/>
</dbReference>
<keyword evidence="2" id="KW-0698">rRNA processing</keyword>
<dbReference type="InterPro" id="IPR016909">
    <property type="entry name" value="rRNA_lsu_MeTfrase_F"/>
</dbReference>
<accession>A0A8H9G0Z8</accession>
<protein>
    <submittedName>
        <fullName evidence="6">Ribosomal RNA large subunit methyltransferase F</fullName>
    </submittedName>
</protein>
<dbReference type="AlphaFoldDB" id="A0A8H9G0Z8"/>
<sequence length="294" mass="34269">MEKISKNLHPRNKFNQEYDFKKLIKHVHPLKKHLVVLPDGRQSLDFRDTESVFLLNKALLESEFKIKNWDLLPGSLVPSIPGRLNYINYLADLIQPKNPKDIKVLDVGTGSSIIYPILGFLEYHWNFVASDTHIQSIQHAHKILNDNPYLKKGIKLRTQENPEQTLKGIIQPNEYFDAILCNPPFYKSRDDYRQTVIKKNQKLHQEGESTKTNFQGLSNELWFPGGEKKFISNMIYESIELRDQIGLCSVLVSNKDNLKPLKAILEYHKIEDIKVTQMHQGNKINRILSWRLNK</sequence>
<keyword evidence="4" id="KW-0808">Transferase</keyword>
<evidence type="ECO:0000313" key="6">
    <source>
        <dbReference type="EMBL" id="GGE30249.1"/>
    </source>
</evidence>
<dbReference type="GO" id="GO:0003676">
    <property type="term" value="F:nucleic acid binding"/>
    <property type="evidence" value="ECO:0007669"/>
    <property type="project" value="InterPro"/>
</dbReference>
<keyword evidence="5" id="KW-0949">S-adenosyl-L-methionine</keyword>
<organism evidence="6 7">
    <name type="scientific">Sphingobacterium cellulitidis</name>
    <dbReference type="NCBI Taxonomy" id="1768011"/>
    <lineage>
        <taxon>Bacteria</taxon>
        <taxon>Pseudomonadati</taxon>
        <taxon>Bacteroidota</taxon>
        <taxon>Sphingobacteriia</taxon>
        <taxon>Sphingobacteriales</taxon>
        <taxon>Sphingobacteriaceae</taxon>
        <taxon>Sphingobacterium</taxon>
    </lineage>
</organism>
<name>A0A8H9G0Z8_9SPHI</name>
<dbReference type="GO" id="GO:0005737">
    <property type="term" value="C:cytoplasm"/>
    <property type="evidence" value="ECO:0007669"/>
    <property type="project" value="InterPro"/>
</dbReference>
<dbReference type="InterPro" id="IPR010286">
    <property type="entry name" value="METTL16/RlmF"/>
</dbReference>
<proteinExistence type="predicted"/>
<evidence type="ECO:0000313" key="7">
    <source>
        <dbReference type="Proteomes" id="UP000614460"/>
    </source>
</evidence>
<dbReference type="GO" id="GO:0070475">
    <property type="term" value="P:rRNA base methylation"/>
    <property type="evidence" value="ECO:0007669"/>
    <property type="project" value="TreeGrafter"/>
</dbReference>
<dbReference type="Gene3D" id="3.40.50.150">
    <property type="entry name" value="Vaccinia Virus protein VP39"/>
    <property type="match status" value="1"/>
</dbReference>
<evidence type="ECO:0000256" key="1">
    <source>
        <dbReference type="ARBA" id="ARBA00022490"/>
    </source>
</evidence>
<comment type="caution">
    <text evidence="6">The sequence shown here is derived from an EMBL/GenBank/DDBJ whole genome shotgun (WGS) entry which is preliminary data.</text>
</comment>
<dbReference type="GO" id="GO:0052907">
    <property type="term" value="F:23S rRNA (adenine(1618)-N(6))-methyltransferase activity"/>
    <property type="evidence" value="ECO:0007669"/>
    <property type="project" value="TreeGrafter"/>
</dbReference>
<evidence type="ECO:0000256" key="3">
    <source>
        <dbReference type="ARBA" id="ARBA00022603"/>
    </source>
</evidence>
<dbReference type="EMBL" id="BMKM01000010">
    <property type="protein sequence ID" value="GGE30249.1"/>
    <property type="molecule type" value="Genomic_DNA"/>
</dbReference>
<keyword evidence="7" id="KW-1185">Reference proteome</keyword>
<evidence type="ECO:0000256" key="5">
    <source>
        <dbReference type="ARBA" id="ARBA00022691"/>
    </source>
</evidence>
<reference evidence="6" key="2">
    <citation type="submission" date="2020-09" db="EMBL/GenBank/DDBJ databases">
        <authorList>
            <person name="Sun Q."/>
            <person name="Zhou Y."/>
        </authorList>
    </citation>
    <scope>NUCLEOTIDE SEQUENCE</scope>
    <source>
        <strain evidence="6">CGMCC 1.15966</strain>
    </source>
</reference>
<dbReference type="PROSITE" id="PS00092">
    <property type="entry name" value="N6_MTASE"/>
    <property type="match status" value="1"/>
</dbReference>
<dbReference type="Pfam" id="PF05971">
    <property type="entry name" value="Methyltransf_10"/>
    <property type="match status" value="1"/>
</dbReference>
<reference evidence="6" key="1">
    <citation type="journal article" date="2014" name="Int. J. Syst. Evol. Microbiol.">
        <title>Complete genome sequence of Corynebacterium casei LMG S-19264T (=DSM 44701T), isolated from a smear-ripened cheese.</title>
        <authorList>
            <consortium name="US DOE Joint Genome Institute (JGI-PGF)"/>
            <person name="Walter F."/>
            <person name="Albersmeier A."/>
            <person name="Kalinowski J."/>
            <person name="Ruckert C."/>
        </authorList>
    </citation>
    <scope>NUCLEOTIDE SEQUENCE</scope>
    <source>
        <strain evidence="6">CGMCC 1.15966</strain>
    </source>
</reference>
<dbReference type="InterPro" id="IPR002052">
    <property type="entry name" value="DNA_methylase_N6_adenine_CS"/>
</dbReference>
<dbReference type="PANTHER" id="PTHR13393:SF0">
    <property type="entry name" value="RNA N6-ADENOSINE-METHYLTRANSFERASE METTL16"/>
    <property type="match status" value="1"/>
</dbReference>
<keyword evidence="1" id="KW-0963">Cytoplasm</keyword>
<dbReference type="CDD" id="cd02440">
    <property type="entry name" value="AdoMet_MTases"/>
    <property type="match status" value="1"/>
</dbReference>
<evidence type="ECO:0000256" key="2">
    <source>
        <dbReference type="ARBA" id="ARBA00022552"/>
    </source>
</evidence>